<keyword evidence="2" id="KW-0106">Calcium</keyword>
<dbReference type="GO" id="GO:0005509">
    <property type="term" value="F:calcium ion binding"/>
    <property type="evidence" value="ECO:0007669"/>
    <property type="project" value="InterPro"/>
</dbReference>
<sequence length="334" mass="36868">MTPFAVLLLAALAHAHGDHAAAIQSRADDESLSYAERHMAAEHHIESFDEPAFFKLHDLDLDGFWDRDEIAAIYGLRHHSVASPKNDKHDKAFEERVVTAVLEKLDADGDGKVSLDEFKTGGHASLPVMGDFKDLGHHYDEESEYFLHHEELYHSTPETQTDESYNHPEDIAHFKHHEHIEAEEDARERKFEGLAADADLTDEHKVFDPLEAAAHAPGDGPEAYAKAGQGPDVGGGQTWDKQTQEGGAGADQTESQGTPQEGAAKPVEVHAGNANAEGYQQARFRDARAARKVPPRRLGPDAGQHKHRASAEERARADAPYKFKMRGGLRSDEF</sequence>
<name>A0A0J0XY81_9TREE</name>
<evidence type="ECO:0000256" key="3">
    <source>
        <dbReference type="SAM" id="MobiDB-lite"/>
    </source>
</evidence>
<dbReference type="RefSeq" id="XP_018282493.1">
    <property type="nucleotide sequence ID" value="XM_018421873.1"/>
</dbReference>
<protein>
    <recommendedName>
        <fullName evidence="5">EF-hand domain-containing protein</fullName>
    </recommendedName>
</protein>
<organism evidence="6 7">
    <name type="scientific">Cutaneotrichosporon oleaginosum</name>
    <dbReference type="NCBI Taxonomy" id="879819"/>
    <lineage>
        <taxon>Eukaryota</taxon>
        <taxon>Fungi</taxon>
        <taxon>Dikarya</taxon>
        <taxon>Basidiomycota</taxon>
        <taxon>Agaricomycotina</taxon>
        <taxon>Tremellomycetes</taxon>
        <taxon>Trichosporonales</taxon>
        <taxon>Trichosporonaceae</taxon>
        <taxon>Cutaneotrichosporon</taxon>
    </lineage>
</organism>
<dbReference type="InterPro" id="IPR002048">
    <property type="entry name" value="EF_hand_dom"/>
</dbReference>
<gene>
    <name evidence="6" type="ORF">CC85DRAFT_282143</name>
</gene>
<dbReference type="AlphaFoldDB" id="A0A0J0XY81"/>
<dbReference type="OrthoDB" id="289247at2759"/>
<dbReference type="PROSITE" id="PS00018">
    <property type="entry name" value="EF_HAND_1"/>
    <property type="match status" value="1"/>
</dbReference>
<evidence type="ECO:0000256" key="4">
    <source>
        <dbReference type="SAM" id="SignalP"/>
    </source>
</evidence>
<evidence type="ECO:0000256" key="1">
    <source>
        <dbReference type="ARBA" id="ARBA00022729"/>
    </source>
</evidence>
<accession>A0A0J0XY81</accession>
<reference evidence="6 7" key="1">
    <citation type="submission" date="2015-03" db="EMBL/GenBank/DDBJ databases">
        <title>Genomics and transcriptomics of the oil-accumulating basidiomycete yeast T. oleaginosus allow insights into substrate utilization and the diverse evolutionary trajectories of mating systems in fungi.</title>
        <authorList>
            <consortium name="DOE Joint Genome Institute"/>
            <person name="Kourist R."/>
            <person name="Kracht O."/>
            <person name="Bracharz F."/>
            <person name="Lipzen A."/>
            <person name="Nolan M."/>
            <person name="Ohm R."/>
            <person name="Grigoriev I."/>
            <person name="Sun S."/>
            <person name="Heitman J."/>
            <person name="Bruck T."/>
            <person name="Nowrousian M."/>
        </authorList>
    </citation>
    <scope>NUCLEOTIDE SEQUENCE [LARGE SCALE GENOMIC DNA]</scope>
    <source>
        <strain evidence="6 7">IBC0246</strain>
    </source>
</reference>
<feature type="region of interest" description="Disordered" evidence="3">
    <location>
        <begin position="213"/>
        <end position="334"/>
    </location>
</feature>
<evidence type="ECO:0000313" key="6">
    <source>
        <dbReference type="EMBL" id="KLT46002.1"/>
    </source>
</evidence>
<dbReference type="InterPro" id="IPR018247">
    <property type="entry name" value="EF_Hand_1_Ca_BS"/>
</dbReference>
<dbReference type="Pfam" id="PF13499">
    <property type="entry name" value="EF-hand_7"/>
    <property type="match status" value="1"/>
</dbReference>
<feature type="chain" id="PRO_5005246524" description="EF-hand domain-containing protein" evidence="4">
    <location>
        <begin position="18"/>
        <end position="334"/>
    </location>
</feature>
<evidence type="ECO:0000313" key="7">
    <source>
        <dbReference type="Proteomes" id="UP000053611"/>
    </source>
</evidence>
<dbReference type="PANTHER" id="PTHR19237">
    <property type="entry name" value="NUCLEOBINDIN"/>
    <property type="match status" value="1"/>
</dbReference>
<dbReference type="GO" id="GO:0005793">
    <property type="term" value="C:endoplasmic reticulum-Golgi intermediate compartment"/>
    <property type="evidence" value="ECO:0007669"/>
    <property type="project" value="TreeGrafter"/>
</dbReference>
<feature type="signal peptide" evidence="4">
    <location>
        <begin position="1"/>
        <end position="17"/>
    </location>
</feature>
<evidence type="ECO:0000259" key="5">
    <source>
        <dbReference type="PROSITE" id="PS50222"/>
    </source>
</evidence>
<evidence type="ECO:0000256" key="2">
    <source>
        <dbReference type="ARBA" id="ARBA00022837"/>
    </source>
</evidence>
<dbReference type="Proteomes" id="UP000053611">
    <property type="component" value="Unassembled WGS sequence"/>
</dbReference>
<dbReference type="GeneID" id="28982476"/>
<keyword evidence="1 4" id="KW-0732">Signal</keyword>
<dbReference type="InterPro" id="IPR011992">
    <property type="entry name" value="EF-hand-dom_pair"/>
</dbReference>
<dbReference type="PANTHER" id="PTHR19237:SF20">
    <property type="entry name" value="NUCLEOBINDIN 1"/>
    <property type="match status" value="1"/>
</dbReference>
<keyword evidence="7" id="KW-1185">Reference proteome</keyword>
<dbReference type="PROSITE" id="PS50222">
    <property type="entry name" value="EF_HAND_2"/>
    <property type="match status" value="1"/>
</dbReference>
<dbReference type="Gene3D" id="1.10.238.10">
    <property type="entry name" value="EF-hand"/>
    <property type="match status" value="1"/>
</dbReference>
<feature type="compositionally biased region" description="Basic and acidic residues" evidence="3">
    <location>
        <begin position="309"/>
        <end position="321"/>
    </location>
</feature>
<dbReference type="SUPFAM" id="SSF47473">
    <property type="entry name" value="EF-hand"/>
    <property type="match status" value="1"/>
</dbReference>
<dbReference type="EMBL" id="KQ087179">
    <property type="protein sequence ID" value="KLT46002.1"/>
    <property type="molecule type" value="Genomic_DNA"/>
</dbReference>
<dbReference type="GO" id="GO:0070062">
    <property type="term" value="C:extracellular exosome"/>
    <property type="evidence" value="ECO:0007669"/>
    <property type="project" value="TreeGrafter"/>
</dbReference>
<feature type="domain" description="EF-hand" evidence="5">
    <location>
        <begin position="93"/>
        <end position="128"/>
    </location>
</feature>
<dbReference type="InterPro" id="IPR040250">
    <property type="entry name" value="Nucleobindin"/>
</dbReference>
<proteinExistence type="predicted"/>